<feature type="region of interest" description="Disordered" evidence="1">
    <location>
        <begin position="1"/>
        <end position="47"/>
    </location>
</feature>
<sequence>MPGMPAAAHGMPHHGMSGRGHMMHGDVSATQEYGGPGPMPIRPPPQAPPQDNKFFCMPGFCCHKRDERVDDSAMDQPVHEYHEYASMPFHGAGTVDDVEKETGVSLGARLRSCMCLVCFVTGVVALACYMMAESPVPLNIPATGPLPAFTVDLWLYSAVVLSLIAAFCVCSPSGGDQQPSQGGGCAQCFSCLFCVGVLAVVCWLLHTGVLPLPGQLVAPGAAVGGPNATAAADAASCRLTLEGLDWAALSANVTSMMEVQEAIKEGVAPTLGVDLADVEVDLSPGSVIADLAIRPPANASAAGLQQQLAASSQDLQSAVAGSLSARAEQFKDSVVGDISVSSVDLTPHLGAAVADAGAAAAGAGAAAAGHVDSHVSNALGWAGGVAGHVHHHAKKVVDHVKNSSLLERTQDALDQTGDWAADVSQAGGGAAVGQSL</sequence>
<dbReference type="Proteomes" id="UP001189429">
    <property type="component" value="Unassembled WGS sequence"/>
</dbReference>
<evidence type="ECO:0000256" key="1">
    <source>
        <dbReference type="SAM" id="MobiDB-lite"/>
    </source>
</evidence>
<organism evidence="3 4">
    <name type="scientific">Prorocentrum cordatum</name>
    <dbReference type="NCBI Taxonomy" id="2364126"/>
    <lineage>
        <taxon>Eukaryota</taxon>
        <taxon>Sar</taxon>
        <taxon>Alveolata</taxon>
        <taxon>Dinophyceae</taxon>
        <taxon>Prorocentrales</taxon>
        <taxon>Prorocentraceae</taxon>
        <taxon>Prorocentrum</taxon>
    </lineage>
</organism>
<keyword evidence="4" id="KW-1185">Reference proteome</keyword>
<feature type="transmembrane region" description="Helical" evidence="2">
    <location>
        <begin position="184"/>
        <end position="206"/>
    </location>
</feature>
<name>A0ABN9XNE0_9DINO</name>
<feature type="transmembrane region" description="Helical" evidence="2">
    <location>
        <begin position="113"/>
        <end position="133"/>
    </location>
</feature>
<keyword evidence="2" id="KW-0472">Membrane</keyword>
<proteinExistence type="predicted"/>
<keyword evidence="2" id="KW-0812">Transmembrane</keyword>
<reference evidence="3" key="1">
    <citation type="submission" date="2023-10" db="EMBL/GenBank/DDBJ databases">
        <authorList>
            <person name="Chen Y."/>
            <person name="Shah S."/>
            <person name="Dougan E. K."/>
            <person name="Thang M."/>
            <person name="Chan C."/>
        </authorList>
    </citation>
    <scope>NUCLEOTIDE SEQUENCE [LARGE SCALE GENOMIC DNA]</scope>
</reference>
<evidence type="ECO:0000313" key="4">
    <source>
        <dbReference type="Proteomes" id="UP001189429"/>
    </source>
</evidence>
<dbReference type="EMBL" id="CAUYUJ010020923">
    <property type="protein sequence ID" value="CAK0901418.1"/>
    <property type="molecule type" value="Genomic_DNA"/>
</dbReference>
<comment type="caution">
    <text evidence="3">The sequence shown here is derived from an EMBL/GenBank/DDBJ whole genome shotgun (WGS) entry which is preliminary data.</text>
</comment>
<feature type="compositionally biased region" description="Pro residues" evidence="1">
    <location>
        <begin position="37"/>
        <end position="47"/>
    </location>
</feature>
<feature type="transmembrane region" description="Helical" evidence="2">
    <location>
        <begin position="153"/>
        <end position="172"/>
    </location>
</feature>
<accession>A0ABN9XNE0</accession>
<evidence type="ECO:0000313" key="3">
    <source>
        <dbReference type="EMBL" id="CAK0901418.1"/>
    </source>
</evidence>
<evidence type="ECO:0000256" key="2">
    <source>
        <dbReference type="SAM" id="Phobius"/>
    </source>
</evidence>
<protein>
    <submittedName>
        <fullName evidence="3">Uncharacterized protein</fullName>
    </submittedName>
</protein>
<feature type="non-terminal residue" evidence="3">
    <location>
        <position position="436"/>
    </location>
</feature>
<gene>
    <name evidence="3" type="ORF">PCOR1329_LOCUS78361</name>
</gene>
<keyword evidence="2" id="KW-1133">Transmembrane helix</keyword>